<sequence length="60" mass="6652">MHRSAHDIAGGSDRFLAGVVHAGKFKPFFVSRDSATFVEVKEELRHDCYPTDVDIGSETD</sequence>
<name>A0A974S4W2_9SPHN</name>
<dbReference type="EMBL" id="CP061035">
    <property type="protein sequence ID" value="QQV78042.1"/>
    <property type="molecule type" value="Genomic_DNA"/>
</dbReference>
<gene>
    <name evidence="1" type="ORF">H5J25_04685</name>
</gene>
<evidence type="ECO:0000313" key="2">
    <source>
        <dbReference type="Proteomes" id="UP000595894"/>
    </source>
</evidence>
<reference evidence="2" key="1">
    <citation type="submission" date="2020-09" db="EMBL/GenBank/DDBJ databases">
        <title>Sphingomonas sp., a new species isolated from pork steak.</title>
        <authorList>
            <person name="Heidler von Heilborn D."/>
        </authorList>
    </citation>
    <scope>NUCLEOTIDE SEQUENCE [LARGE SCALE GENOMIC DNA]</scope>
</reference>
<proteinExistence type="predicted"/>
<keyword evidence="2" id="KW-1185">Reference proteome</keyword>
<dbReference type="Proteomes" id="UP000595894">
    <property type="component" value="Chromosome"/>
</dbReference>
<organism evidence="1 2">
    <name type="scientific">Sphingomonas aliaeris</name>
    <dbReference type="NCBI Taxonomy" id="2759526"/>
    <lineage>
        <taxon>Bacteria</taxon>
        <taxon>Pseudomonadati</taxon>
        <taxon>Pseudomonadota</taxon>
        <taxon>Alphaproteobacteria</taxon>
        <taxon>Sphingomonadales</taxon>
        <taxon>Sphingomonadaceae</taxon>
        <taxon>Sphingomonas</taxon>
    </lineage>
</organism>
<evidence type="ECO:0000313" key="1">
    <source>
        <dbReference type="EMBL" id="QQV78042.1"/>
    </source>
</evidence>
<protein>
    <submittedName>
        <fullName evidence="1">Uncharacterized protein</fullName>
    </submittedName>
</protein>
<dbReference type="AlphaFoldDB" id="A0A974S4W2"/>
<accession>A0A974S4W2</accession>
<dbReference type="KEGG" id="sari:H5J25_04685"/>